<dbReference type="Gene3D" id="3.40.50.10180">
    <property type="entry name" value="Glycerate kinase, MOFRL-like N-terminal domain"/>
    <property type="match status" value="1"/>
</dbReference>
<keyword evidence="3" id="KW-0808">Transferase</keyword>
<dbReference type="PANTHER" id="PTHR12227:SF0">
    <property type="entry name" value="GLYCERATE KINASE"/>
    <property type="match status" value="1"/>
</dbReference>
<dbReference type="Proteomes" id="UP000295212">
    <property type="component" value="Unassembled WGS sequence"/>
</dbReference>
<dbReference type="InterPro" id="IPR007835">
    <property type="entry name" value="MOFRL"/>
</dbReference>
<protein>
    <submittedName>
        <fullName evidence="3">Glycerate 2-kinase</fullName>
    </submittedName>
</protein>
<comment type="caution">
    <text evidence="3">The sequence shown here is derived from an EMBL/GenBank/DDBJ whole genome shotgun (WGS) entry which is preliminary data.</text>
</comment>
<dbReference type="SUPFAM" id="SSF82544">
    <property type="entry name" value="GckA/TtuD-like"/>
    <property type="match status" value="1"/>
</dbReference>
<dbReference type="GO" id="GO:0008887">
    <property type="term" value="F:glycerate kinase activity"/>
    <property type="evidence" value="ECO:0007669"/>
    <property type="project" value="InterPro"/>
</dbReference>
<dbReference type="InterPro" id="IPR038614">
    <property type="entry name" value="GK_N_sf"/>
</dbReference>
<evidence type="ECO:0000259" key="1">
    <source>
        <dbReference type="Pfam" id="PF05161"/>
    </source>
</evidence>
<dbReference type="AlphaFoldDB" id="A0A4R6ZLV0"/>
<evidence type="ECO:0000259" key="2">
    <source>
        <dbReference type="Pfam" id="PF13660"/>
    </source>
</evidence>
<reference evidence="3 4" key="1">
    <citation type="submission" date="2019-03" db="EMBL/GenBank/DDBJ databases">
        <title>Genomic Encyclopedia of Type Strains, Phase III (KMG-III): the genomes of soil and plant-associated and newly described type strains.</title>
        <authorList>
            <person name="Whitman W."/>
        </authorList>
    </citation>
    <scope>NUCLEOTIDE SEQUENCE [LARGE SCALE GENOMIC DNA]</scope>
    <source>
        <strain evidence="3 4">CECT 5797</strain>
    </source>
</reference>
<dbReference type="PANTHER" id="PTHR12227">
    <property type="entry name" value="GLYCERATE KINASE"/>
    <property type="match status" value="1"/>
</dbReference>
<feature type="domain" description="MOFRL-associated" evidence="2">
    <location>
        <begin position="20"/>
        <end position="259"/>
    </location>
</feature>
<dbReference type="Pfam" id="PF13660">
    <property type="entry name" value="DUF4147"/>
    <property type="match status" value="1"/>
</dbReference>
<dbReference type="Pfam" id="PF05161">
    <property type="entry name" value="MOFRL"/>
    <property type="match status" value="1"/>
</dbReference>
<dbReference type="InterPro" id="IPR037035">
    <property type="entry name" value="GK-like_C_sf"/>
</dbReference>
<organism evidence="3 4">
    <name type="scientific">Halomonas ventosae</name>
    <dbReference type="NCBI Taxonomy" id="229007"/>
    <lineage>
        <taxon>Bacteria</taxon>
        <taxon>Pseudomonadati</taxon>
        <taxon>Pseudomonadota</taxon>
        <taxon>Gammaproteobacteria</taxon>
        <taxon>Oceanospirillales</taxon>
        <taxon>Halomonadaceae</taxon>
        <taxon>Halomonas</taxon>
    </lineage>
</organism>
<proteinExistence type="predicted"/>
<dbReference type="InterPro" id="IPR025286">
    <property type="entry name" value="MOFRL_assoc_dom"/>
</dbReference>
<name>A0A4R6ZLV0_9GAMM</name>
<evidence type="ECO:0000313" key="3">
    <source>
        <dbReference type="EMBL" id="TDR53427.1"/>
    </source>
</evidence>
<keyword evidence="3" id="KW-0418">Kinase</keyword>
<dbReference type="InterPro" id="IPR039760">
    <property type="entry name" value="MOFRL_protein"/>
</dbReference>
<dbReference type="EMBL" id="SNZJ01000009">
    <property type="protein sequence ID" value="TDR53427.1"/>
    <property type="molecule type" value="Genomic_DNA"/>
</dbReference>
<dbReference type="RefSeq" id="WP_133636124.1">
    <property type="nucleotide sequence ID" value="NZ_SNZJ01000009.1"/>
</dbReference>
<feature type="domain" description="MOFRL" evidence="1">
    <location>
        <begin position="336"/>
        <end position="440"/>
    </location>
</feature>
<sequence>MNTLTPLVARDPVETPRAWLRQLSEHAVAAVHPDALLPAVLPAPPRGRTVVVGAGKAAAAMAAALERAWQARQPQAPLEGLVVTRHGHGLQGYGVQDQGPQGQVGDCRRVEVLEASHPMPDDLSERAARRMLEAVADLGEDDLVIALISGGGSALMSLPAPGITPAEKQAINQALLRCGAPIREINAVRRHLSAIKGGRLAAAAHPARVLTWLISDVPGDEASLVASGPTLPDATTPAEALAILERHGIAVPAGVRRHLAADAPAPHPGEPAFARDASVILARARDALEAARIAAEAAGIEVRLLGDDLEGEARELGRAQGRLALSAQHGLEKPLLILSGGETSVTVRGDGRGGRNVEYLLGLFETLRGAEGIHALAIDTDGIDGSEDNAGALFSPEDWTRALARGLDPVDYLSRNDAYTFFAALDDLIVTGPTCTNVNDFRAILVLPRTP</sequence>
<dbReference type="GO" id="GO:0005737">
    <property type="term" value="C:cytoplasm"/>
    <property type="evidence" value="ECO:0007669"/>
    <property type="project" value="TreeGrafter"/>
</dbReference>
<accession>A0A4R6ZLV0</accession>
<dbReference type="OrthoDB" id="9766552at2"/>
<dbReference type="Gene3D" id="3.40.1480.10">
    <property type="entry name" value="MOFRL domain"/>
    <property type="match status" value="1"/>
</dbReference>
<gene>
    <name evidence="3" type="ORF">DFP85_109151</name>
</gene>
<evidence type="ECO:0000313" key="4">
    <source>
        <dbReference type="Proteomes" id="UP000295212"/>
    </source>
</evidence>